<dbReference type="OrthoDB" id="1467932at2"/>
<dbReference type="AlphaFoldDB" id="A0A1I1M8J3"/>
<keyword evidence="1" id="KW-0175">Coiled coil</keyword>
<accession>A0A1I1M8J3</accession>
<dbReference type="EMBL" id="FOKV01000009">
    <property type="protein sequence ID" value="SFC79538.1"/>
    <property type="molecule type" value="Genomic_DNA"/>
</dbReference>
<evidence type="ECO:0008006" key="4">
    <source>
        <dbReference type="Google" id="ProtNLM"/>
    </source>
</evidence>
<protein>
    <recommendedName>
        <fullName evidence="4">Cell division protein ZapB</fullName>
    </recommendedName>
</protein>
<dbReference type="STRING" id="1334022.SAMN04487907_10918"/>
<keyword evidence="3" id="KW-1185">Reference proteome</keyword>
<evidence type="ECO:0000313" key="3">
    <source>
        <dbReference type="Proteomes" id="UP000199438"/>
    </source>
</evidence>
<proteinExistence type="predicted"/>
<organism evidence="2 3">
    <name type="scientific">Zunongwangia mangrovi</name>
    <dbReference type="NCBI Taxonomy" id="1334022"/>
    <lineage>
        <taxon>Bacteria</taxon>
        <taxon>Pseudomonadati</taxon>
        <taxon>Bacteroidota</taxon>
        <taxon>Flavobacteriia</taxon>
        <taxon>Flavobacteriales</taxon>
        <taxon>Flavobacteriaceae</taxon>
        <taxon>Zunongwangia</taxon>
    </lineage>
</organism>
<name>A0A1I1M8J3_9FLAO</name>
<evidence type="ECO:0000256" key="1">
    <source>
        <dbReference type="SAM" id="Coils"/>
    </source>
</evidence>
<sequence length="96" mass="11107">MSEITEIVDNLENRISKLLHRHELLKQEMQSLQQELTAVRSENKWLKGELENSNGQIKDLKAANAMLGSNDYKKETKLKINSLIREIDQCIVQLSE</sequence>
<gene>
    <name evidence="2" type="ORF">SAMN04487907_10918</name>
</gene>
<reference evidence="3" key="1">
    <citation type="submission" date="2016-10" db="EMBL/GenBank/DDBJ databases">
        <authorList>
            <person name="Varghese N."/>
            <person name="Submissions S."/>
        </authorList>
    </citation>
    <scope>NUCLEOTIDE SEQUENCE [LARGE SCALE GENOMIC DNA]</scope>
    <source>
        <strain evidence="3">DSM 24499</strain>
    </source>
</reference>
<dbReference type="RefSeq" id="WP_092544310.1">
    <property type="nucleotide sequence ID" value="NZ_FOKV01000009.1"/>
</dbReference>
<dbReference type="Gene3D" id="1.10.287.1490">
    <property type="match status" value="1"/>
</dbReference>
<feature type="coiled-coil region" evidence="1">
    <location>
        <begin position="1"/>
        <end position="49"/>
    </location>
</feature>
<dbReference type="Proteomes" id="UP000199438">
    <property type="component" value="Unassembled WGS sequence"/>
</dbReference>
<evidence type="ECO:0000313" key="2">
    <source>
        <dbReference type="EMBL" id="SFC79538.1"/>
    </source>
</evidence>